<dbReference type="GO" id="GO:0016829">
    <property type="term" value="F:lyase activity"/>
    <property type="evidence" value="ECO:0007669"/>
    <property type="project" value="UniProtKB-KW"/>
</dbReference>
<keyword evidence="3" id="KW-0227">DNA damage</keyword>
<dbReference type="SUPFAM" id="SSF143081">
    <property type="entry name" value="BB1717-like"/>
    <property type="match status" value="1"/>
</dbReference>
<dbReference type="GO" id="GO:0008233">
    <property type="term" value="F:peptidase activity"/>
    <property type="evidence" value="ECO:0007669"/>
    <property type="project" value="UniProtKB-KW"/>
</dbReference>
<keyword evidence="10" id="KW-1185">Reference proteome</keyword>
<name>U1MN85_9MICO</name>
<sequence>MFGMCGRYVMATPASDLVALFEIDEQGEIPAANWNIPPTTTVPIVVEPSPRDDSPPIRRLEPARWGLVPAWADDISVGTRAFNARAETAASKPMFRDAVRERRALVPADGWFEWQKRGESKTPFYIHDDHPLSFAGLYAWWKQPDGTWLLSTTILTTAASGALADIHERMPVVVSPEMRDAWLDPEEDGEAALEAVVAEAGAVAESLAMHEVDRRVGSVREEGPSLIEPAATR</sequence>
<proteinExistence type="inferred from homology"/>
<keyword evidence="2 8" id="KW-0645">Protease</keyword>
<gene>
    <name evidence="9" type="ORF">L332_02785</name>
</gene>
<comment type="similarity">
    <text evidence="1 8">Belongs to the SOS response-associated peptidase family.</text>
</comment>
<dbReference type="EC" id="3.4.-.-" evidence="8"/>
<evidence type="ECO:0000256" key="6">
    <source>
        <dbReference type="ARBA" id="ARBA00023125"/>
    </source>
</evidence>
<keyword evidence="5" id="KW-0190">Covalent protein-DNA linkage</keyword>
<keyword evidence="4 8" id="KW-0378">Hydrolase</keyword>
<evidence type="ECO:0000256" key="7">
    <source>
        <dbReference type="ARBA" id="ARBA00023239"/>
    </source>
</evidence>
<dbReference type="AlphaFoldDB" id="U1MN85"/>
<dbReference type="Gene3D" id="3.90.1680.10">
    <property type="entry name" value="SOS response associated peptidase-like"/>
    <property type="match status" value="1"/>
</dbReference>
<dbReference type="PANTHER" id="PTHR13604">
    <property type="entry name" value="DC12-RELATED"/>
    <property type="match status" value="1"/>
</dbReference>
<organism evidence="9 10">
    <name type="scientific">Agrococcus pavilionensis RW1</name>
    <dbReference type="NCBI Taxonomy" id="1330458"/>
    <lineage>
        <taxon>Bacteria</taxon>
        <taxon>Bacillati</taxon>
        <taxon>Actinomycetota</taxon>
        <taxon>Actinomycetes</taxon>
        <taxon>Micrococcales</taxon>
        <taxon>Microbacteriaceae</taxon>
        <taxon>Agrococcus</taxon>
    </lineage>
</organism>
<dbReference type="Pfam" id="PF02586">
    <property type="entry name" value="SRAP"/>
    <property type="match status" value="1"/>
</dbReference>
<protein>
    <recommendedName>
        <fullName evidence="8">Abasic site processing protein</fullName>
        <ecNumber evidence="8">3.4.-.-</ecNumber>
    </recommendedName>
</protein>
<evidence type="ECO:0000256" key="2">
    <source>
        <dbReference type="ARBA" id="ARBA00022670"/>
    </source>
</evidence>
<evidence type="ECO:0000256" key="8">
    <source>
        <dbReference type="RuleBase" id="RU364100"/>
    </source>
</evidence>
<dbReference type="EMBL" id="ASHR01000032">
    <property type="protein sequence ID" value="ERG63331.1"/>
    <property type="molecule type" value="Genomic_DNA"/>
</dbReference>
<dbReference type="GO" id="GO:0006508">
    <property type="term" value="P:proteolysis"/>
    <property type="evidence" value="ECO:0007669"/>
    <property type="project" value="UniProtKB-KW"/>
</dbReference>
<evidence type="ECO:0000313" key="10">
    <source>
        <dbReference type="Proteomes" id="UP000016462"/>
    </source>
</evidence>
<dbReference type="PANTHER" id="PTHR13604:SF0">
    <property type="entry name" value="ABASIC SITE PROCESSING PROTEIN HMCES"/>
    <property type="match status" value="1"/>
</dbReference>
<comment type="caution">
    <text evidence="9">The sequence shown here is derived from an EMBL/GenBank/DDBJ whole genome shotgun (WGS) entry which is preliminary data.</text>
</comment>
<dbReference type="GO" id="GO:0106300">
    <property type="term" value="P:protein-DNA covalent cross-linking repair"/>
    <property type="evidence" value="ECO:0007669"/>
    <property type="project" value="InterPro"/>
</dbReference>
<dbReference type="Proteomes" id="UP000016462">
    <property type="component" value="Unassembled WGS sequence"/>
</dbReference>
<evidence type="ECO:0000256" key="1">
    <source>
        <dbReference type="ARBA" id="ARBA00008136"/>
    </source>
</evidence>
<evidence type="ECO:0000313" key="9">
    <source>
        <dbReference type="EMBL" id="ERG63331.1"/>
    </source>
</evidence>
<evidence type="ECO:0000256" key="4">
    <source>
        <dbReference type="ARBA" id="ARBA00022801"/>
    </source>
</evidence>
<dbReference type="InterPro" id="IPR036590">
    <property type="entry name" value="SRAP-like"/>
</dbReference>
<keyword evidence="7" id="KW-0456">Lyase</keyword>
<evidence type="ECO:0000256" key="3">
    <source>
        <dbReference type="ARBA" id="ARBA00022763"/>
    </source>
</evidence>
<dbReference type="InterPro" id="IPR003738">
    <property type="entry name" value="SRAP"/>
</dbReference>
<keyword evidence="6" id="KW-0238">DNA-binding</keyword>
<reference evidence="9 10" key="1">
    <citation type="journal article" date="2013" name="Genome Announc.">
        <title>First draft genome sequence from a member of the genus agrococcus, isolated from modern microbialites.</title>
        <authorList>
            <person name="White R.A.III."/>
            <person name="Grassa C.J."/>
            <person name="Suttle C.A."/>
        </authorList>
    </citation>
    <scope>NUCLEOTIDE SEQUENCE [LARGE SCALE GENOMIC DNA]</scope>
    <source>
        <strain evidence="9 10">RW1</strain>
    </source>
</reference>
<accession>U1MN85</accession>
<evidence type="ECO:0000256" key="5">
    <source>
        <dbReference type="ARBA" id="ARBA00023124"/>
    </source>
</evidence>
<dbReference type="GO" id="GO:0003697">
    <property type="term" value="F:single-stranded DNA binding"/>
    <property type="evidence" value="ECO:0007669"/>
    <property type="project" value="InterPro"/>
</dbReference>